<organism evidence="2 3">
    <name type="scientific">Caenorhabditis japonica</name>
    <dbReference type="NCBI Taxonomy" id="281687"/>
    <lineage>
        <taxon>Eukaryota</taxon>
        <taxon>Metazoa</taxon>
        <taxon>Ecdysozoa</taxon>
        <taxon>Nematoda</taxon>
        <taxon>Chromadorea</taxon>
        <taxon>Rhabditida</taxon>
        <taxon>Rhabditina</taxon>
        <taxon>Rhabditomorpha</taxon>
        <taxon>Rhabditoidea</taxon>
        <taxon>Rhabditidae</taxon>
        <taxon>Peloderinae</taxon>
        <taxon>Caenorhabditis</taxon>
    </lineage>
</organism>
<keyword evidence="3" id="KW-1185">Reference proteome</keyword>
<accession>A0A8R1I4Y6</accession>
<sequence length="107" mass="12030">MIATRTTCAVSRTEDTFAILWKLCLLRRNSDRQQHDPPTRRPICSIWVAAGNDSSRALRALNAIDNARDWLSSLREGTRFQSFSNPLNDSTESIQNGLPSNTRPSNV</sequence>
<reference evidence="3" key="1">
    <citation type="submission" date="2010-08" db="EMBL/GenBank/DDBJ databases">
        <authorList>
            <consortium name="Caenorhabditis japonica Sequencing Consortium"/>
            <person name="Wilson R.K."/>
        </authorList>
    </citation>
    <scope>NUCLEOTIDE SEQUENCE [LARGE SCALE GENOMIC DNA]</scope>
    <source>
        <strain evidence="3">DF5081</strain>
    </source>
</reference>
<proteinExistence type="predicted"/>
<dbReference type="Proteomes" id="UP000005237">
    <property type="component" value="Unassembled WGS sequence"/>
</dbReference>
<evidence type="ECO:0000256" key="1">
    <source>
        <dbReference type="SAM" id="MobiDB-lite"/>
    </source>
</evidence>
<evidence type="ECO:0000313" key="3">
    <source>
        <dbReference type="Proteomes" id="UP000005237"/>
    </source>
</evidence>
<protein>
    <submittedName>
        <fullName evidence="2">Uncharacterized protein</fullName>
    </submittedName>
</protein>
<feature type="region of interest" description="Disordered" evidence="1">
    <location>
        <begin position="82"/>
        <end position="107"/>
    </location>
</feature>
<dbReference type="EnsemblMetazoa" id="CJA14547.1">
    <property type="protein sequence ID" value="CJA14547.1"/>
    <property type="gene ID" value="WBGene00133751"/>
</dbReference>
<name>A0A8R1I4Y6_CAEJA</name>
<reference evidence="2" key="2">
    <citation type="submission" date="2022-06" db="UniProtKB">
        <authorList>
            <consortium name="EnsemblMetazoa"/>
        </authorList>
    </citation>
    <scope>IDENTIFICATION</scope>
    <source>
        <strain evidence="2">DF5081</strain>
    </source>
</reference>
<evidence type="ECO:0000313" key="2">
    <source>
        <dbReference type="EnsemblMetazoa" id="CJA14547.1"/>
    </source>
</evidence>